<proteinExistence type="predicted"/>
<dbReference type="Pfam" id="PF05552">
    <property type="entry name" value="MS_channel_1st_1"/>
    <property type="match status" value="1"/>
</dbReference>
<evidence type="ECO:0000313" key="2">
    <source>
        <dbReference type="EMBL" id="SVD46685.1"/>
    </source>
</evidence>
<reference evidence="2" key="1">
    <citation type="submission" date="2018-05" db="EMBL/GenBank/DDBJ databases">
        <authorList>
            <person name="Lanie J.A."/>
            <person name="Ng W.-L."/>
            <person name="Kazmierczak K.M."/>
            <person name="Andrzejewski T.M."/>
            <person name="Davidsen T.M."/>
            <person name="Wayne K.J."/>
            <person name="Tettelin H."/>
            <person name="Glass J.I."/>
            <person name="Rusch D."/>
            <person name="Podicherti R."/>
            <person name="Tsui H.-C.T."/>
            <person name="Winkler M.E."/>
        </authorList>
    </citation>
    <scope>NUCLEOTIDE SEQUENCE</scope>
</reference>
<name>A0A382VKY0_9ZZZZ</name>
<gene>
    <name evidence="2" type="ORF">METZ01_LOCUS399539</name>
</gene>
<organism evidence="2">
    <name type="scientific">marine metagenome</name>
    <dbReference type="NCBI Taxonomy" id="408172"/>
    <lineage>
        <taxon>unclassified sequences</taxon>
        <taxon>metagenomes</taxon>
        <taxon>ecological metagenomes</taxon>
    </lineage>
</organism>
<feature type="non-terminal residue" evidence="2">
    <location>
        <position position="52"/>
    </location>
</feature>
<feature type="non-terminal residue" evidence="2">
    <location>
        <position position="1"/>
    </location>
</feature>
<dbReference type="AlphaFoldDB" id="A0A382VKY0"/>
<accession>A0A382VKY0</accession>
<protein>
    <submittedName>
        <fullName evidence="2">Uncharacterized protein</fullName>
    </submittedName>
</protein>
<dbReference type="InterPro" id="IPR008910">
    <property type="entry name" value="MSC_TM_helix"/>
</dbReference>
<keyword evidence="1" id="KW-0472">Membrane</keyword>
<dbReference type="EMBL" id="UINC01152480">
    <property type="protein sequence ID" value="SVD46685.1"/>
    <property type="molecule type" value="Genomic_DNA"/>
</dbReference>
<feature type="transmembrane region" description="Helical" evidence="1">
    <location>
        <begin position="20"/>
        <end position="37"/>
    </location>
</feature>
<keyword evidence="1" id="KW-0812">Transmembrane</keyword>
<evidence type="ECO:0000256" key="1">
    <source>
        <dbReference type="SAM" id="Phobius"/>
    </source>
</evidence>
<sequence>VKEYLTDALPRQAAEWMPRIGSALLVLFVFWLLAVVARKVVRKAGAAAGIDS</sequence>
<keyword evidence="1" id="KW-1133">Transmembrane helix</keyword>